<protein>
    <submittedName>
        <fullName evidence="1">Uncharacterized protein</fullName>
    </submittedName>
</protein>
<comment type="caution">
    <text evidence="1">The sequence shown here is derived from an EMBL/GenBank/DDBJ whole genome shotgun (WGS) entry which is preliminary data.</text>
</comment>
<organism evidence="1 2">
    <name type="scientific">Arabidopsis thaliana x Arabidopsis arenosa</name>
    <dbReference type="NCBI Taxonomy" id="1240361"/>
    <lineage>
        <taxon>Eukaryota</taxon>
        <taxon>Viridiplantae</taxon>
        <taxon>Streptophyta</taxon>
        <taxon>Embryophyta</taxon>
        <taxon>Tracheophyta</taxon>
        <taxon>Spermatophyta</taxon>
        <taxon>Magnoliopsida</taxon>
        <taxon>eudicotyledons</taxon>
        <taxon>Gunneridae</taxon>
        <taxon>Pentapetalae</taxon>
        <taxon>rosids</taxon>
        <taxon>malvids</taxon>
        <taxon>Brassicales</taxon>
        <taxon>Brassicaceae</taxon>
        <taxon>Camelineae</taxon>
        <taxon>Arabidopsis</taxon>
    </lineage>
</organism>
<sequence>MPVLFTASTAPAQLEYPSRSQFKATVISGEVRYVTSSWCKPYTKLTLTLLFVVEVVAIVPDKSDGTSATDSWDGCLLMLICGKVLKGNRECHKQGLTVVDTVNHSSLTNLTRGSYPGNARCSDSVSVNLVDNPRPLALSMIQIVPLWKNTVRVQKVGGNSNCIVFSTFPSYGCLKIQAIRFSA</sequence>
<name>A0A8T2E3Q2_9BRAS</name>
<dbReference type="EMBL" id="JAEFBK010000004">
    <property type="protein sequence ID" value="KAG7616863.1"/>
    <property type="molecule type" value="Genomic_DNA"/>
</dbReference>
<keyword evidence="2" id="KW-1185">Reference proteome</keyword>
<dbReference type="AlphaFoldDB" id="A0A8T2E3Q2"/>
<evidence type="ECO:0000313" key="1">
    <source>
        <dbReference type="EMBL" id="KAG7616863.1"/>
    </source>
</evidence>
<gene>
    <name evidence="1" type="ORF">ISN45_At04g022920</name>
</gene>
<accession>A0A8T2E3Q2</accession>
<evidence type="ECO:0000313" key="2">
    <source>
        <dbReference type="Proteomes" id="UP000694240"/>
    </source>
</evidence>
<reference evidence="1 2" key="1">
    <citation type="submission" date="2020-12" db="EMBL/GenBank/DDBJ databases">
        <title>Concerted genomic and epigenomic changes stabilize Arabidopsis allopolyploids.</title>
        <authorList>
            <person name="Chen Z."/>
        </authorList>
    </citation>
    <scope>NUCLEOTIDE SEQUENCE [LARGE SCALE GENOMIC DNA]</scope>
    <source>
        <strain evidence="1">Allo738</strain>
        <tissue evidence="1">Leaf</tissue>
    </source>
</reference>
<dbReference type="Proteomes" id="UP000694240">
    <property type="component" value="Chromosome 4"/>
</dbReference>
<proteinExistence type="predicted"/>